<organism evidence="1 2">
    <name type="scientific">Delftia tsuruhatensis</name>
    <dbReference type="NCBI Taxonomy" id="180282"/>
    <lineage>
        <taxon>Bacteria</taxon>
        <taxon>Pseudomonadati</taxon>
        <taxon>Pseudomonadota</taxon>
        <taxon>Betaproteobacteria</taxon>
        <taxon>Burkholderiales</taxon>
        <taxon>Comamonadaceae</taxon>
        <taxon>Delftia</taxon>
    </lineage>
</organism>
<keyword evidence="2" id="KW-1185">Reference proteome</keyword>
<proteinExistence type="predicted"/>
<sequence length="83" mass="8806">MGITRLLQRAHRAGARAGNWLHGDGADTDFQREGAGFRALGKARGQAAVGAIRGGLDMRLIAVRFRLGGGLMPKLYTGWVVCG</sequence>
<evidence type="ECO:0000313" key="2">
    <source>
        <dbReference type="Proteomes" id="UP000095607"/>
    </source>
</evidence>
<dbReference type="Proteomes" id="UP000095607">
    <property type="component" value="Chromosome"/>
</dbReference>
<protein>
    <submittedName>
        <fullName evidence="1">Uncharacterized protein</fullName>
    </submittedName>
</protein>
<reference evidence="1 2" key="1">
    <citation type="submission" date="2016-09" db="EMBL/GenBank/DDBJ databases">
        <title>Complete genome sequence of Deltia acidovorans CM13 isolated from murine proximal colonic tissue.</title>
        <authorList>
            <person name="Saffarian A."/>
        </authorList>
    </citation>
    <scope>NUCLEOTIDE SEQUENCE [LARGE SCALE GENOMIC DNA]</scope>
    <source>
        <strain evidence="1 2">CM13</strain>
    </source>
</reference>
<accession>A0ABN4SJZ3</accession>
<evidence type="ECO:0000313" key="1">
    <source>
        <dbReference type="EMBL" id="AOV02214.1"/>
    </source>
</evidence>
<name>A0ABN4SJZ3_9BURK</name>
<dbReference type="EMBL" id="CP017420">
    <property type="protein sequence ID" value="AOV02214.1"/>
    <property type="molecule type" value="Genomic_DNA"/>
</dbReference>
<gene>
    <name evidence="1" type="ORF">BI380_13170</name>
</gene>